<gene>
    <name evidence="3" type="ORF">Ga0080559_TMP1759</name>
</gene>
<dbReference type="KEGG" id="tpro:Ga0080559_TMP1759"/>
<protein>
    <submittedName>
        <fullName evidence="3">NitT/TauT family transport system substrate-binding protein</fullName>
    </submittedName>
</protein>
<dbReference type="EMBL" id="CP014796">
    <property type="protein sequence ID" value="APX22555.1"/>
    <property type="molecule type" value="Genomic_DNA"/>
</dbReference>
<dbReference type="InterPro" id="IPR015168">
    <property type="entry name" value="SsuA/THI5"/>
</dbReference>
<feature type="signal peptide" evidence="1">
    <location>
        <begin position="1"/>
        <end position="20"/>
    </location>
</feature>
<keyword evidence="4" id="KW-1185">Reference proteome</keyword>
<evidence type="ECO:0000259" key="2">
    <source>
        <dbReference type="Pfam" id="PF09084"/>
    </source>
</evidence>
<feature type="domain" description="SsuA/THI5-like" evidence="2">
    <location>
        <begin position="50"/>
        <end position="243"/>
    </location>
</feature>
<feature type="chain" id="PRO_5010525683" evidence="1">
    <location>
        <begin position="21"/>
        <end position="321"/>
    </location>
</feature>
<dbReference type="STRING" id="1229727.Ga0080559_TMP1759"/>
<sequence length="321" mass="34319" precursor="true">MLTRIATTLAAFCLAGSAMAQDLPVIRAAVLKIGTVNWELSTISENGLDEKHGFRLEVMPYADNGATRIAVEGGEADMAVADWIWIARQRADGKDYVAVPYSRAVGGVVVPGESEAESLRDLAGGKIGIAGGPLDKSWLILRAYAQQEYEMDLKAGTEQVFGAPPLIFKSGLSGDYAGAINFWHFLAKMKAGGMRELISVEAAAEGLGLDPDVPLLSYYFKGDFLDAHEGLAQAFYEASREAKAMLADDMAAWETLRPQMNAKSDAEFEQLRDDWLGGVPARGPVDAEAAGKLLSLMAELGGEELVGKADSLPDGLFAEVQ</sequence>
<dbReference type="Proteomes" id="UP000186559">
    <property type="component" value="Chromosome"/>
</dbReference>
<evidence type="ECO:0000256" key="1">
    <source>
        <dbReference type="SAM" id="SignalP"/>
    </source>
</evidence>
<dbReference type="RefSeq" id="WP_017467486.1">
    <property type="nucleotide sequence ID" value="NZ_BMEW01000004.1"/>
</dbReference>
<evidence type="ECO:0000313" key="4">
    <source>
        <dbReference type="Proteomes" id="UP000186559"/>
    </source>
</evidence>
<reference evidence="3 4" key="1">
    <citation type="submission" date="2016-03" db="EMBL/GenBank/DDBJ databases">
        <title>Deep-sea bacteria in the southern Pacific.</title>
        <authorList>
            <person name="Tang K."/>
        </authorList>
    </citation>
    <scope>NUCLEOTIDE SEQUENCE [LARGE SCALE GENOMIC DNA]</scope>
    <source>
        <strain evidence="3 4">JLT2016</strain>
    </source>
</reference>
<dbReference type="SUPFAM" id="SSF53850">
    <property type="entry name" value="Periplasmic binding protein-like II"/>
    <property type="match status" value="1"/>
</dbReference>
<accession>A0A1U7D399</accession>
<dbReference type="PANTHER" id="PTHR30024:SF48">
    <property type="entry name" value="ABC TRANSPORTER SUBSTRATE-BINDING PROTEIN"/>
    <property type="match status" value="1"/>
</dbReference>
<dbReference type="PANTHER" id="PTHR30024">
    <property type="entry name" value="ALIPHATIC SULFONATES-BINDING PROTEIN-RELATED"/>
    <property type="match status" value="1"/>
</dbReference>
<dbReference type="Pfam" id="PF09084">
    <property type="entry name" value="NMT1"/>
    <property type="match status" value="1"/>
</dbReference>
<dbReference type="AlphaFoldDB" id="A0A1U7D399"/>
<organism evidence="3 4">
    <name type="scientific">Salipiger profundus</name>
    <dbReference type="NCBI Taxonomy" id="1229727"/>
    <lineage>
        <taxon>Bacteria</taxon>
        <taxon>Pseudomonadati</taxon>
        <taxon>Pseudomonadota</taxon>
        <taxon>Alphaproteobacteria</taxon>
        <taxon>Rhodobacterales</taxon>
        <taxon>Roseobacteraceae</taxon>
        <taxon>Salipiger</taxon>
    </lineage>
</organism>
<evidence type="ECO:0000313" key="3">
    <source>
        <dbReference type="EMBL" id="APX22555.1"/>
    </source>
</evidence>
<dbReference type="OrthoDB" id="5621714at2"/>
<proteinExistence type="predicted"/>
<name>A0A1U7D399_9RHOB</name>
<keyword evidence="1" id="KW-0732">Signal</keyword>
<dbReference type="Gene3D" id="3.40.190.10">
    <property type="entry name" value="Periplasmic binding protein-like II"/>
    <property type="match status" value="2"/>
</dbReference>